<accession>A0A5B7IG17</accession>
<proteinExistence type="predicted"/>
<protein>
    <submittedName>
        <fullName evidence="1">Uncharacterized protein</fullName>
    </submittedName>
</protein>
<evidence type="ECO:0000313" key="2">
    <source>
        <dbReference type="Proteomes" id="UP000324222"/>
    </source>
</evidence>
<organism evidence="1 2">
    <name type="scientific">Portunus trituberculatus</name>
    <name type="common">Swimming crab</name>
    <name type="synonym">Neptunus trituberculatus</name>
    <dbReference type="NCBI Taxonomy" id="210409"/>
    <lineage>
        <taxon>Eukaryota</taxon>
        <taxon>Metazoa</taxon>
        <taxon>Ecdysozoa</taxon>
        <taxon>Arthropoda</taxon>
        <taxon>Crustacea</taxon>
        <taxon>Multicrustacea</taxon>
        <taxon>Malacostraca</taxon>
        <taxon>Eumalacostraca</taxon>
        <taxon>Eucarida</taxon>
        <taxon>Decapoda</taxon>
        <taxon>Pleocyemata</taxon>
        <taxon>Brachyura</taxon>
        <taxon>Eubrachyura</taxon>
        <taxon>Portunoidea</taxon>
        <taxon>Portunidae</taxon>
        <taxon>Portuninae</taxon>
        <taxon>Portunus</taxon>
    </lineage>
</organism>
<evidence type="ECO:0000313" key="1">
    <source>
        <dbReference type="EMBL" id="MPC84341.1"/>
    </source>
</evidence>
<comment type="caution">
    <text evidence="1">The sequence shown here is derived from an EMBL/GenBank/DDBJ whole genome shotgun (WGS) entry which is preliminary data.</text>
</comment>
<gene>
    <name evidence="1" type="ORF">E2C01_079078</name>
</gene>
<dbReference type="AlphaFoldDB" id="A0A5B7IG17"/>
<dbReference type="Proteomes" id="UP000324222">
    <property type="component" value="Unassembled WGS sequence"/>
</dbReference>
<reference evidence="1 2" key="1">
    <citation type="submission" date="2019-05" db="EMBL/GenBank/DDBJ databases">
        <title>Another draft genome of Portunus trituberculatus and its Hox gene families provides insights of decapod evolution.</title>
        <authorList>
            <person name="Jeong J.-H."/>
            <person name="Song I."/>
            <person name="Kim S."/>
            <person name="Choi T."/>
            <person name="Kim D."/>
            <person name="Ryu S."/>
            <person name="Kim W."/>
        </authorList>
    </citation>
    <scope>NUCLEOTIDE SEQUENCE [LARGE SCALE GENOMIC DNA]</scope>
    <source>
        <tissue evidence="1">Muscle</tissue>
    </source>
</reference>
<keyword evidence="2" id="KW-1185">Reference proteome</keyword>
<sequence>MLVTAVQTVTAPCPQQMGYPQPAPQRYQQNAPQRYYQKAMPLIRLKGLQRHQARGGHFQKGSFRPWRG</sequence>
<dbReference type="EMBL" id="VSRR010065207">
    <property type="protein sequence ID" value="MPC84341.1"/>
    <property type="molecule type" value="Genomic_DNA"/>
</dbReference>
<name>A0A5B7IG17_PORTR</name>